<feature type="region of interest" description="Disordered" evidence="1">
    <location>
        <begin position="350"/>
        <end position="392"/>
    </location>
</feature>
<dbReference type="RefSeq" id="XP_040787200.1">
    <property type="nucleotide sequence ID" value="XM_040934865.1"/>
</dbReference>
<feature type="region of interest" description="Disordered" evidence="1">
    <location>
        <begin position="41"/>
        <end position="61"/>
    </location>
</feature>
<dbReference type="GeneID" id="63852116"/>
<keyword evidence="3" id="KW-1185">Reference proteome</keyword>
<feature type="region of interest" description="Disordered" evidence="1">
    <location>
        <begin position="410"/>
        <end position="456"/>
    </location>
</feature>
<sequence length="456" mass="51869">MLLDAQLLTILTTFTTYRPEELSSAPNSLLASDFLLLQVRPSSPQEGSEPMAHHHQRLSRTQNENELWFNMPSSERVEQERARTSEQSAYRATSNRISMHSTNSRSTPRIPTIFTSSDVNKPLPPSPSDSERRKRKPASLREIIRRQKSDYRDSNHLRPEPYPQRYSSLSVDTHSHHHHHYSRSMPSSPFEYDEVPASPNPATIPRASSAAANYPDETQYQPYLPPPPQQQQQEQQYTRPIRQQRAISMNTYFDTAPPRARTFPEPTALGPPAATARENVSNRPRPHTWLSPTEPFTDISQFHLFAEATTGLPDDPEPFSPNAPPQLQGSLFARRSHNDIIPLPLQYSMAPPAQSSSRTDWQNFEPPEITPRSASARPSRLPIPQPYQQWQPPPQMDTVTMELEMLGLSDEHVADDELPDYAQSQAEMDAKRREEAGARARDLEARWRGARGARGR</sequence>
<feature type="region of interest" description="Disordered" evidence="1">
    <location>
        <begin position="75"/>
        <end position="240"/>
    </location>
</feature>
<dbReference type="OrthoDB" id="3795041at2759"/>
<evidence type="ECO:0000256" key="1">
    <source>
        <dbReference type="SAM" id="MobiDB-lite"/>
    </source>
</evidence>
<feature type="compositionally biased region" description="Basic and acidic residues" evidence="1">
    <location>
        <begin position="75"/>
        <end position="84"/>
    </location>
</feature>
<proteinExistence type="predicted"/>
<comment type="caution">
    <text evidence="2">The sequence shown here is derived from an EMBL/GenBank/DDBJ whole genome shotgun (WGS) entry which is preliminary data.</text>
</comment>
<dbReference type="AlphaFoldDB" id="A0A9P4GFF6"/>
<feature type="compositionally biased region" description="Polar residues" evidence="1">
    <location>
        <begin position="85"/>
        <end position="119"/>
    </location>
</feature>
<feature type="region of interest" description="Disordered" evidence="1">
    <location>
        <begin position="255"/>
        <end position="293"/>
    </location>
</feature>
<feature type="compositionally biased region" description="Basic and acidic residues" evidence="1">
    <location>
        <begin position="428"/>
        <end position="447"/>
    </location>
</feature>
<gene>
    <name evidence="2" type="ORF">K460DRAFT_376291</name>
</gene>
<feature type="compositionally biased region" description="Low complexity" evidence="1">
    <location>
        <begin position="230"/>
        <end position="240"/>
    </location>
</feature>
<protein>
    <submittedName>
        <fullName evidence="2">Uncharacterized protein</fullName>
    </submittedName>
</protein>
<dbReference type="EMBL" id="ML976616">
    <property type="protein sequence ID" value="KAF1844637.1"/>
    <property type="molecule type" value="Genomic_DNA"/>
</dbReference>
<feature type="compositionally biased region" description="Pro residues" evidence="1">
    <location>
        <begin position="381"/>
        <end position="392"/>
    </location>
</feature>
<dbReference type="Proteomes" id="UP000800039">
    <property type="component" value="Unassembled WGS sequence"/>
</dbReference>
<evidence type="ECO:0000313" key="3">
    <source>
        <dbReference type="Proteomes" id="UP000800039"/>
    </source>
</evidence>
<reference evidence="2" key="1">
    <citation type="submission" date="2020-01" db="EMBL/GenBank/DDBJ databases">
        <authorList>
            <consortium name="DOE Joint Genome Institute"/>
            <person name="Haridas S."/>
            <person name="Albert R."/>
            <person name="Binder M."/>
            <person name="Bloem J."/>
            <person name="Labutti K."/>
            <person name="Salamov A."/>
            <person name="Andreopoulos B."/>
            <person name="Baker S.E."/>
            <person name="Barry K."/>
            <person name="Bills G."/>
            <person name="Bluhm B.H."/>
            <person name="Cannon C."/>
            <person name="Castanera R."/>
            <person name="Culley D.E."/>
            <person name="Daum C."/>
            <person name="Ezra D."/>
            <person name="Gonzalez J.B."/>
            <person name="Henrissat B."/>
            <person name="Kuo A."/>
            <person name="Liang C."/>
            <person name="Lipzen A."/>
            <person name="Lutzoni F."/>
            <person name="Magnuson J."/>
            <person name="Mondo S."/>
            <person name="Nolan M."/>
            <person name="Ohm R."/>
            <person name="Pangilinan J."/>
            <person name="Park H.-J."/>
            <person name="Ramirez L."/>
            <person name="Alfaro M."/>
            <person name="Sun H."/>
            <person name="Tritt A."/>
            <person name="Yoshinaga Y."/>
            <person name="Zwiers L.-H."/>
            <person name="Turgeon B.G."/>
            <person name="Goodwin S.B."/>
            <person name="Spatafora J.W."/>
            <person name="Crous P.W."/>
            <person name="Grigoriev I.V."/>
        </authorList>
    </citation>
    <scope>NUCLEOTIDE SEQUENCE</scope>
    <source>
        <strain evidence="2">CBS 394.84</strain>
    </source>
</reference>
<evidence type="ECO:0000313" key="2">
    <source>
        <dbReference type="EMBL" id="KAF1844637.1"/>
    </source>
</evidence>
<accession>A0A9P4GFF6</accession>
<feature type="compositionally biased region" description="Polar residues" evidence="1">
    <location>
        <begin position="353"/>
        <end position="362"/>
    </location>
</feature>
<organism evidence="2 3">
    <name type="scientific">Cucurbitaria berberidis CBS 394.84</name>
    <dbReference type="NCBI Taxonomy" id="1168544"/>
    <lineage>
        <taxon>Eukaryota</taxon>
        <taxon>Fungi</taxon>
        <taxon>Dikarya</taxon>
        <taxon>Ascomycota</taxon>
        <taxon>Pezizomycotina</taxon>
        <taxon>Dothideomycetes</taxon>
        <taxon>Pleosporomycetidae</taxon>
        <taxon>Pleosporales</taxon>
        <taxon>Pleosporineae</taxon>
        <taxon>Cucurbitariaceae</taxon>
        <taxon>Cucurbitaria</taxon>
    </lineage>
</organism>
<name>A0A9P4GFF6_9PLEO</name>
<feature type="compositionally biased region" description="Basic and acidic residues" evidence="1">
    <location>
        <begin position="142"/>
        <end position="159"/>
    </location>
</feature>